<accession>A0A1F4Q558</accession>
<dbReference type="Proteomes" id="UP000178724">
    <property type="component" value="Unassembled WGS sequence"/>
</dbReference>
<sequence length="369" mass="39674">MPKRSPKLYKEAQKYLVGGVNSPLRAFGPVGGDPLFVAKGQGSRIQDADGKWYIDYVGGYGPMILGHAHPKVISAIKKVLAGGTAFGTNMAGETELAKEISLAIPSIELLRLTNSGTEAVMGALKLAKALTKRTKVLKFKECYHGWSEQPYLEADYNDLASVRQLISKDVAAIIVEPVAGNIGVIPPAHGFLAGLRKIADENGSLLIFDEVITGFRVAYGGAQERFGVKADLTTLGKIIGGGLPVGAFGGRKDIMQLLAPAGSVYQAGTFSGNPVTVAAGLATLKILKNRKVYSELEEKTLALVEGTEFNFKRVGSMFSFVMNDYRGFFWKMIGRGVYFTPSDKEANFVSITHSARDVEETIRSVRGMG</sequence>
<dbReference type="InterPro" id="IPR049704">
    <property type="entry name" value="Aminotrans_3_PPA_site"/>
</dbReference>
<dbReference type="PANTHER" id="PTHR43713:SF3">
    <property type="entry name" value="GLUTAMATE-1-SEMIALDEHYDE 2,1-AMINOMUTASE 1, CHLOROPLASTIC-RELATED"/>
    <property type="match status" value="1"/>
</dbReference>
<evidence type="ECO:0008006" key="6">
    <source>
        <dbReference type="Google" id="ProtNLM"/>
    </source>
</evidence>
<dbReference type="AlphaFoldDB" id="A0A1F4Q558"/>
<reference evidence="4 5" key="1">
    <citation type="journal article" date="2016" name="Nat. Commun.">
        <title>Thousands of microbial genomes shed light on interconnected biogeochemical processes in an aquifer system.</title>
        <authorList>
            <person name="Anantharaman K."/>
            <person name="Brown C.T."/>
            <person name="Hug L.A."/>
            <person name="Sharon I."/>
            <person name="Castelle C.J."/>
            <person name="Probst A.J."/>
            <person name="Thomas B.C."/>
            <person name="Singh A."/>
            <person name="Wilkins M.J."/>
            <person name="Karaoz U."/>
            <person name="Brodie E.L."/>
            <person name="Williams K.H."/>
            <person name="Hubbard S.S."/>
            <person name="Banfield J.F."/>
        </authorList>
    </citation>
    <scope>NUCLEOTIDE SEQUENCE [LARGE SCALE GENOMIC DNA]</scope>
</reference>
<dbReference type="GO" id="GO:0030170">
    <property type="term" value="F:pyridoxal phosphate binding"/>
    <property type="evidence" value="ECO:0007669"/>
    <property type="project" value="InterPro"/>
</dbReference>
<evidence type="ECO:0000256" key="1">
    <source>
        <dbReference type="ARBA" id="ARBA00001933"/>
    </source>
</evidence>
<comment type="cofactor">
    <cofactor evidence="1">
        <name>pyridoxal 5'-phosphate</name>
        <dbReference type="ChEBI" id="CHEBI:597326"/>
    </cofactor>
</comment>
<organism evidence="4 5">
    <name type="scientific">candidate division WOR-1 bacterium RIFCSPHIGHO2_01_FULL_53_15</name>
    <dbReference type="NCBI Taxonomy" id="1802564"/>
    <lineage>
        <taxon>Bacteria</taxon>
        <taxon>Bacillati</taxon>
        <taxon>Saganbacteria</taxon>
    </lineage>
</organism>
<evidence type="ECO:0000256" key="3">
    <source>
        <dbReference type="RuleBase" id="RU003560"/>
    </source>
</evidence>
<protein>
    <recommendedName>
        <fullName evidence="6">Glutamate-1-semialdehyde 2,1-aminomutase</fullName>
    </recommendedName>
</protein>
<dbReference type="SUPFAM" id="SSF53383">
    <property type="entry name" value="PLP-dependent transferases"/>
    <property type="match status" value="1"/>
</dbReference>
<dbReference type="Gene3D" id="3.40.640.10">
    <property type="entry name" value="Type I PLP-dependent aspartate aminotransferase-like (Major domain)"/>
    <property type="match status" value="2"/>
</dbReference>
<dbReference type="InterPro" id="IPR015421">
    <property type="entry name" value="PyrdxlP-dep_Trfase_major"/>
</dbReference>
<evidence type="ECO:0000313" key="4">
    <source>
        <dbReference type="EMBL" id="OGB90989.1"/>
    </source>
</evidence>
<name>A0A1F4Q558_UNCSA</name>
<evidence type="ECO:0000256" key="2">
    <source>
        <dbReference type="ARBA" id="ARBA00022898"/>
    </source>
</evidence>
<comment type="caution">
    <text evidence="4">The sequence shown here is derived from an EMBL/GenBank/DDBJ whole genome shotgun (WGS) entry which is preliminary data.</text>
</comment>
<dbReference type="Pfam" id="PF00202">
    <property type="entry name" value="Aminotran_3"/>
    <property type="match status" value="2"/>
</dbReference>
<comment type="similarity">
    <text evidence="3">Belongs to the class-III pyridoxal-phosphate-dependent aminotransferase family.</text>
</comment>
<dbReference type="CDD" id="cd00610">
    <property type="entry name" value="OAT_like"/>
    <property type="match status" value="1"/>
</dbReference>
<dbReference type="InterPro" id="IPR005814">
    <property type="entry name" value="Aminotrans_3"/>
</dbReference>
<dbReference type="Gene3D" id="3.90.1150.10">
    <property type="entry name" value="Aspartate Aminotransferase, domain 1"/>
    <property type="match status" value="2"/>
</dbReference>
<dbReference type="PROSITE" id="PS00600">
    <property type="entry name" value="AA_TRANSFER_CLASS_3"/>
    <property type="match status" value="1"/>
</dbReference>
<dbReference type="PANTHER" id="PTHR43713">
    <property type="entry name" value="GLUTAMATE-1-SEMIALDEHYDE 2,1-AMINOMUTASE"/>
    <property type="match status" value="1"/>
</dbReference>
<dbReference type="EMBL" id="METM01000002">
    <property type="protein sequence ID" value="OGB90989.1"/>
    <property type="molecule type" value="Genomic_DNA"/>
</dbReference>
<proteinExistence type="inferred from homology"/>
<dbReference type="GO" id="GO:0008483">
    <property type="term" value="F:transaminase activity"/>
    <property type="evidence" value="ECO:0007669"/>
    <property type="project" value="InterPro"/>
</dbReference>
<dbReference type="InterPro" id="IPR015422">
    <property type="entry name" value="PyrdxlP-dep_Trfase_small"/>
</dbReference>
<evidence type="ECO:0000313" key="5">
    <source>
        <dbReference type="Proteomes" id="UP000178724"/>
    </source>
</evidence>
<dbReference type="InterPro" id="IPR015424">
    <property type="entry name" value="PyrdxlP-dep_Trfase"/>
</dbReference>
<gene>
    <name evidence="4" type="ORF">A2625_06830</name>
</gene>
<keyword evidence="2 3" id="KW-0663">Pyridoxal phosphate</keyword>